<dbReference type="AlphaFoldDB" id="A0AAW2R3X2"/>
<evidence type="ECO:0000313" key="2">
    <source>
        <dbReference type="EMBL" id="KAL0374740.1"/>
    </source>
</evidence>
<proteinExistence type="predicted"/>
<dbReference type="InterPro" id="IPR050185">
    <property type="entry name" value="Ub_carboxyl-term_hydrolase"/>
</dbReference>
<gene>
    <name evidence="2" type="ORF">Sradi_3389700</name>
</gene>
<dbReference type="GO" id="GO:0016579">
    <property type="term" value="P:protein deubiquitination"/>
    <property type="evidence" value="ECO:0007669"/>
    <property type="project" value="InterPro"/>
</dbReference>
<comment type="caution">
    <text evidence="2">The sequence shown here is derived from an EMBL/GenBank/DDBJ whole genome shotgun (WGS) entry which is preliminary data.</text>
</comment>
<keyword evidence="2" id="KW-0378">Hydrolase</keyword>
<feature type="domain" description="Peptidase C19 ubiquitin carboxyl-terminal hydrolase" evidence="1">
    <location>
        <begin position="200"/>
        <end position="275"/>
    </location>
</feature>
<dbReference type="SUPFAM" id="SSF54001">
    <property type="entry name" value="Cysteine proteinases"/>
    <property type="match status" value="1"/>
</dbReference>
<dbReference type="Pfam" id="PF00443">
    <property type="entry name" value="UCH"/>
    <property type="match status" value="1"/>
</dbReference>
<dbReference type="PANTHER" id="PTHR21646:SF75">
    <property type="entry name" value="UBIQUITIN CARBOXYL-TERMINAL HYDROLASE"/>
    <property type="match status" value="1"/>
</dbReference>
<dbReference type="InterPro" id="IPR038765">
    <property type="entry name" value="Papain-like_cys_pep_sf"/>
</dbReference>
<dbReference type="EMBL" id="JACGWJ010000014">
    <property type="protein sequence ID" value="KAL0374740.1"/>
    <property type="molecule type" value="Genomic_DNA"/>
</dbReference>
<organism evidence="2">
    <name type="scientific">Sesamum radiatum</name>
    <name type="common">Black benniseed</name>
    <dbReference type="NCBI Taxonomy" id="300843"/>
    <lineage>
        <taxon>Eukaryota</taxon>
        <taxon>Viridiplantae</taxon>
        <taxon>Streptophyta</taxon>
        <taxon>Embryophyta</taxon>
        <taxon>Tracheophyta</taxon>
        <taxon>Spermatophyta</taxon>
        <taxon>Magnoliopsida</taxon>
        <taxon>eudicotyledons</taxon>
        <taxon>Gunneridae</taxon>
        <taxon>Pentapetalae</taxon>
        <taxon>asterids</taxon>
        <taxon>lamiids</taxon>
        <taxon>Lamiales</taxon>
        <taxon>Pedaliaceae</taxon>
        <taxon>Sesamum</taxon>
    </lineage>
</organism>
<dbReference type="InterPro" id="IPR001394">
    <property type="entry name" value="Peptidase_C19_UCH"/>
</dbReference>
<reference evidence="2" key="2">
    <citation type="journal article" date="2024" name="Plant">
        <title>Genomic evolution and insights into agronomic trait innovations of Sesamum species.</title>
        <authorList>
            <person name="Miao H."/>
            <person name="Wang L."/>
            <person name="Qu L."/>
            <person name="Liu H."/>
            <person name="Sun Y."/>
            <person name="Le M."/>
            <person name="Wang Q."/>
            <person name="Wei S."/>
            <person name="Zheng Y."/>
            <person name="Lin W."/>
            <person name="Duan Y."/>
            <person name="Cao H."/>
            <person name="Xiong S."/>
            <person name="Wang X."/>
            <person name="Wei L."/>
            <person name="Li C."/>
            <person name="Ma Q."/>
            <person name="Ju M."/>
            <person name="Zhao R."/>
            <person name="Li G."/>
            <person name="Mu C."/>
            <person name="Tian Q."/>
            <person name="Mei H."/>
            <person name="Zhang T."/>
            <person name="Gao T."/>
            <person name="Zhang H."/>
        </authorList>
    </citation>
    <scope>NUCLEOTIDE SEQUENCE</scope>
    <source>
        <strain evidence="2">G02</strain>
    </source>
</reference>
<reference evidence="2" key="1">
    <citation type="submission" date="2020-06" db="EMBL/GenBank/DDBJ databases">
        <authorList>
            <person name="Li T."/>
            <person name="Hu X."/>
            <person name="Zhang T."/>
            <person name="Song X."/>
            <person name="Zhang H."/>
            <person name="Dai N."/>
            <person name="Sheng W."/>
            <person name="Hou X."/>
            <person name="Wei L."/>
        </authorList>
    </citation>
    <scope>NUCLEOTIDE SEQUENCE</scope>
    <source>
        <strain evidence="2">G02</strain>
        <tissue evidence="2">Leaf</tissue>
    </source>
</reference>
<dbReference type="Gene3D" id="3.90.70.10">
    <property type="entry name" value="Cysteine proteinases"/>
    <property type="match status" value="1"/>
</dbReference>
<name>A0AAW2R3X2_SESRA</name>
<dbReference type="GO" id="GO:0004843">
    <property type="term" value="F:cysteine-type deubiquitinase activity"/>
    <property type="evidence" value="ECO:0007669"/>
    <property type="project" value="InterPro"/>
</dbReference>
<sequence length="420" mass="48315">MSRSLRRLTIITAITKALLQFPSLSQLYNKSTHFIPPLLRRFLAKSIRFMDSLLFSQEDDDLFSTPFDHSFLPPSFSDPGESVFLVSFRWWKEAVCGGAVVDGVAGVLYTATIQLDGAGMRRKLLGVLGIRKFWHYDKQEEESILPVEDSGNDLFSLQIRLFYAKDTSQLVIKISQKLQVWDFSGQTNQLFVNDRISSMYSGQSNEEEFLSFLLDGLHEDLNRVKRKPYIQAKDEDGRPDEEVADEYWENHLSRNNSIIVDLCQIYNNSILRILDDPDDSIELIRDYDQLVAYILPKGMDGSSLVVFTHQQEEKSYLHSFPTFKKFGIPLVARMSDFSKGSEIHNVFLKLIRPFLLPGDDFLSDGASRKSAHEDEEIEVTVWDEAANSNNESESDSDAHRDFEFYLENSHFLLERLQDTE</sequence>
<dbReference type="PANTHER" id="PTHR21646">
    <property type="entry name" value="UBIQUITIN CARBOXYL-TERMINAL HYDROLASE"/>
    <property type="match status" value="1"/>
</dbReference>
<accession>A0AAW2R3X2</accession>
<evidence type="ECO:0000259" key="1">
    <source>
        <dbReference type="Pfam" id="PF00443"/>
    </source>
</evidence>
<protein>
    <submittedName>
        <fullName evidence="2">Ubiquitin carboxyl-terminal hydrolase 8</fullName>
    </submittedName>
</protein>